<evidence type="ECO:0000256" key="4">
    <source>
        <dbReference type="ARBA" id="ARBA00022801"/>
    </source>
</evidence>
<protein>
    <recommendedName>
        <fullName evidence="10">CRISPR-associated endonuclease Cas1</fullName>
        <ecNumber evidence="10">3.1.-.-</ecNumber>
    </recommendedName>
</protein>
<dbReference type="NCBIfam" id="TIGR00287">
    <property type="entry name" value="cas1"/>
    <property type="match status" value="1"/>
</dbReference>
<keyword evidence="4 10" id="KW-0378">Hydrolase</keyword>
<dbReference type="InterPro" id="IPR043502">
    <property type="entry name" value="DNA/RNA_pol_sf"/>
</dbReference>
<evidence type="ECO:0000256" key="5">
    <source>
        <dbReference type="ARBA" id="ARBA00022842"/>
    </source>
</evidence>
<sequence length="572" mass="64978">MGSSPYYPLPITQCANSTSPTANCLANHYQPCWTLKADIAEFFDSLSWPILCSQLEKLPIAPDLKLLIEQHIKTGIVIAHQHIQPTQGVLQGSVLSGALANLYLHSFDQRCLQAGFNLVRYGDDFVIACSSWQEATETLTQVEQWLAQLYLRLQPNKTHIFAHDQEFIFLGYRFVNGEVFAPEPPEVSTHVWVSQSGQPYPGDKPRRKPARLGRPKASGLPKVIQFPQAPVDHLWKETMTTLYVTDQGSYLKAKNYQFQIFNRQQLRIKVPVNRVTHIVLFGCCSLSHGAVKLALSRRIPVLYLSQRGRYFGRLQTDGLANVDYLQRQVLCSQDPEFVQRQAQAIVNAKLHNSRALLLKLNRRRRSEVAKNSIGQMMTLMERLPQAESIDALRGYEGQGASVYFQGLGSLFLGPFTFEKRTKRPPTDPVNSLLSLGYTLLFHNVGSSVQGLGLHTHFGNLHVPRNYHPALVSDLMEEFRAQVVDSLVCYLINSKIFTESDFTPPDDRGGVFLHPTSLRKFLKHWEEKLLSQVTHPHTGYQVTLRRCLELQAREYLAALIEDVDVYRPMIWKL</sequence>
<dbReference type="HAMAP" id="MF_01470">
    <property type="entry name" value="Cas1"/>
    <property type="match status" value="1"/>
</dbReference>
<dbReference type="EMBL" id="JAQPOK010000101">
    <property type="protein sequence ID" value="MDJ1180035.1"/>
    <property type="molecule type" value="Genomic_DNA"/>
</dbReference>
<keyword evidence="7 10" id="KW-0238">DNA-binding</keyword>
<evidence type="ECO:0000256" key="1">
    <source>
        <dbReference type="ARBA" id="ARBA00022722"/>
    </source>
</evidence>
<dbReference type="Gene3D" id="3.100.10.20">
    <property type="entry name" value="CRISPR-associated endonuclease Cas1, N-terminal domain"/>
    <property type="match status" value="1"/>
</dbReference>
<dbReference type="InterPro" id="IPR002729">
    <property type="entry name" value="CRISPR-assoc_Cas1"/>
</dbReference>
<keyword evidence="1 10" id="KW-0540">Nuclease</keyword>
<dbReference type="InterPro" id="IPR042206">
    <property type="entry name" value="CRISPR-assoc_Cas1_C"/>
</dbReference>
<keyword evidence="8 10" id="KW-0464">Manganese</keyword>
<dbReference type="PROSITE" id="PS50878">
    <property type="entry name" value="RT_POL"/>
    <property type="match status" value="1"/>
</dbReference>
<evidence type="ECO:0000256" key="7">
    <source>
        <dbReference type="ARBA" id="ARBA00023125"/>
    </source>
</evidence>
<evidence type="ECO:0000313" key="13">
    <source>
        <dbReference type="EMBL" id="MDJ1180035.1"/>
    </source>
</evidence>
<dbReference type="GO" id="GO:0004519">
    <property type="term" value="F:endonuclease activity"/>
    <property type="evidence" value="ECO:0007669"/>
    <property type="project" value="UniProtKB-KW"/>
</dbReference>
<dbReference type="InterPro" id="IPR050646">
    <property type="entry name" value="Cas1"/>
</dbReference>
<organism evidence="13 14">
    <name type="scientific">Roseofilum halophilum BLCC-M91</name>
    <dbReference type="NCBI Taxonomy" id="3022259"/>
    <lineage>
        <taxon>Bacteria</taxon>
        <taxon>Bacillati</taxon>
        <taxon>Cyanobacteriota</taxon>
        <taxon>Cyanophyceae</taxon>
        <taxon>Desertifilales</taxon>
        <taxon>Desertifilaceae</taxon>
        <taxon>Roseofilum</taxon>
        <taxon>Roseofilum halophilum</taxon>
    </lineage>
</organism>
<feature type="binding site" evidence="10">
    <location>
        <position position="396"/>
    </location>
    <ligand>
        <name>Mn(2+)</name>
        <dbReference type="ChEBI" id="CHEBI:29035"/>
    </ligand>
</feature>
<dbReference type="InterPro" id="IPR043128">
    <property type="entry name" value="Rev_trsase/Diguanyl_cyclase"/>
</dbReference>
<dbReference type="InterPro" id="IPR042211">
    <property type="entry name" value="CRISPR-assoc_Cas1_N"/>
</dbReference>
<evidence type="ECO:0000256" key="6">
    <source>
        <dbReference type="ARBA" id="ARBA00023118"/>
    </source>
</evidence>
<dbReference type="RefSeq" id="WP_283763338.1">
    <property type="nucleotide sequence ID" value="NZ_JAQPOK010000101.1"/>
</dbReference>
<comment type="cofactor">
    <cofactor evidence="10">
        <name>Mg(2+)</name>
        <dbReference type="ChEBI" id="CHEBI:18420"/>
    </cofactor>
    <cofactor evidence="10">
        <name>Mn(2+)</name>
        <dbReference type="ChEBI" id="CHEBI:29035"/>
    </cofactor>
</comment>
<dbReference type="CDD" id="cd09634">
    <property type="entry name" value="Cas1_I-II-III"/>
    <property type="match status" value="1"/>
</dbReference>
<dbReference type="PANTHER" id="PTHR34353">
    <property type="entry name" value="CRISPR-ASSOCIATED ENDONUCLEASE CAS1 1"/>
    <property type="match status" value="1"/>
</dbReference>
<evidence type="ECO:0000256" key="2">
    <source>
        <dbReference type="ARBA" id="ARBA00022723"/>
    </source>
</evidence>
<accession>A0ABT7BLT6</accession>
<comment type="similarity">
    <text evidence="10">Belongs to the CRISPR-associated endonuclease Cas1 family.</text>
</comment>
<dbReference type="InterPro" id="IPR000477">
    <property type="entry name" value="RT_dom"/>
</dbReference>
<reference evidence="13 14" key="1">
    <citation type="submission" date="2023-01" db="EMBL/GenBank/DDBJ databases">
        <title>Novel diversity within Roseofilum (Cyanobacteria; Desertifilaceae) from marine benthic mats with descriptions of four novel species.</title>
        <authorList>
            <person name="Wang Y."/>
            <person name="Berthold D.E."/>
            <person name="Hu J."/>
            <person name="Lefler F.W."/>
            <person name="Laughinghouse H.D. IV."/>
        </authorList>
    </citation>
    <scope>NUCLEOTIDE SEQUENCE [LARGE SCALE GENOMIC DNA]</scope>
    <source>
        <strain evidence="13 14">BLCC-M91</strain>
    </source>
</reference>
<proteinExistence type="inferred from homology"/>
<dbReference type="Pfam" id="PF00078">
    <property type="entry name" value="RVT_1"/>
    <property type="match status" value="1"/>
</dbReference>
<feature type="domain" description="Reverse transcriptase" evidence="12">
    <location>
        <begin position="1"/>
        <end position="174"/>
    </location>
</feature>
<feature type="binding site" evidence="10">
    <location>
        <position position="476"/>
    </location>
    <ligand>
        <name>Mn(2+)</name>
        <dbReference type="ChEBI" id="CHEBI:29035"/>
    </ligand>
</feature>
<dbReference type="CDD" id="cd01651">
    <property type="entry name" value="RT_G2_intron"/>
    <property type="match status" value="1"/>
</dbReference>
<evidence type="ECO:0000256" key="10">
    <source>
        <dbReference type="HAMAP-Rule" id="MF_01470"/>
    </source>
</evidence>
<comment type="caution">
    <text evidence="13">The sequence shown here is derived from an EMBL/GenBank/DDBJ whole genome shotgun (WGS) entry which is preliminary data.</text>
</comment>
<keyword evidence="2 10" id="KW-0479">Metal-binding</keyword>
<comment type="subunit">
    <text evidence="9 10">Homodimer, forms a heterotetramer with a Cas2 homodimer.</text>
</comment>
<dbReference type="Gene3D" id="1.20.120.920">
    <property type="entry name" value="CRISPR-associated endonuclease Cas1, C-terminal domain"/>
    <property type="match status" value="1"/>
</dbReference>
<feature type="binding site" evidence="10">
    <location>
        <position position="461"/>
    </location>
    <ligand>
        <name>Mn(2+)</name>
        <dbReference type="ChEBI" id="CHEBI:29035"/>
    </ligand>
</feature>
<keyword evidence="6 10" id="KW-0051">Antiviral defense</keyword>
<evidence type="ECO:0000256" key="3">
    <source>
        <dbReference type="ARBA" id="ARBA00022759"/>
    </source>
</evidence>
<keyword evidence="14" id="KW-1185">Reference proteome</keyword>
<name>A0ABT7BLT6_9CYAN</name>
<keyword evidence="5 10" id="KW-0460">Magnesium</keyword>
<dbReference type="Proteomes" id="UP001231370">
    <property type="component" value="Unassembled WGS sequence"/>
</dbReference>
<dbReference type="PANTHER" id="PTHR34353:SF2">
    <property type="entry name" value="CRISPR-ASSOCIATED ENDONUCLEASE CAS1 1"/>
    <property type="match status" value="1"/>
</dbReference>
<evidence type="ECO:0000256" key="9">
    <source>
        <dbReference type="ARBA" id="ARBA00038592"/>
    </source>
</evidence>
<dbReference type="Pfam" id="PF01867">
    <property type="entry name" value="Cas_Cas1"/>
    <property type="match status" value="1"/>
</dbReference>
<keyword evidence="3 10" id="KW-0255">Endonuclease</keyword>
<dbReference type="Gene3D" id="3.30.70.270">
    <property type="match status" value="1"/>
</dbReference>
<feature type="region of interest" description="Disordered" evidence="11">
    <location>
        <begin position="193"/>
        <end position="216"/>
    </location>
</feature>
<evidence type="ECO:0000313" key="14">
    <source>
        <dbReference type="Proteomes" id="UP001231370"/>
    </source>
</evidence>
<evidence type="ECO:0000259" key="12">
    <source>
        <dbReference type="PROSITE" id="PS50878"/>
    </source>
</evidence>
<comment type="function">
    <text evidence="10">CRISPR (clustered regularly interspaced short palindromic repeat), is an adaptive immune system that provides protection against mobile genetic elements (viruses, transposable elements and conjugative plasmids). CRISPR clusters contain spacers, sequences complementary to antecedent mobile elements, and target invading nucleic acids. CRISPR clusters are transcribed and processed into CRISPR RNA (crRNA). Acts as a dsDNA endonuclease. Involved in the integration of spacer DNA into the CRISPR cassette.</text>
</comment>
<evidence type="ECO:0000256" key="11">
    <source>
        <dbReference type="SAM" id="MobiDB-lite"/>
    </source>
</evidence>
<gene>
    <name evidence="10 13" type="primary">cas1</name>
    <name evidence="13" type="ORF">PJF56_14295</name>
</gene>
<evidence type="ECO:0000256" key="8">
    <source>
        <dbReference type="ARBA" id="ARBA00023211"/>
    </source>
</evidence>
<dbReference type="EC" id="3.1.-.-" evidence="10"/>
<feature type="compositionally biased region" description="Basic residues" evidence="11">
    <location>
        <begin position="205"/>
        <end position="214"/>
    </location>
</feature>
<dbReference type="SUPFAM" id="SSF56672">
    <property type="entry name" value="DNA/RNA polymerases"/>
    <property type="match status" value="1"/>
</dbReference>